<reference evidence="7" key="1">
    <citation type="submission" date="2016-11" db="EMBL/GenBank/DDBJ databases">
        <authorList>
            <person name="Varghese N."/>
            <person name="Submissions S."/>
        </authorList>
    </citation>
    <scope>NUCLEOTIDE SEQUENCE [LARGE SCALE GENOMIC DNA]</scope>
    <source>
        <strain evidence="7">DSM 18829</strain>
    </source>
</reference>
<dbReference type="GO" id="GO:0009055">
    <property type="term" value="F:electron transfer activity"/>
    <property type="evidence" value="ECO:0007669"/>
    <property type="project" value="InterPro"/>
</dbReference>
<dbReference type="AlphaFoldDB" id="A0A1M6GGL5"/>
<dbReference type="STRING" id="415425.SAMN05444363_2607"/>
<evidence type="ECO:0000259" key="5">
    <source>
        <dbReference type="Pfam" id="PF00034"/>
    </source>
</evidence>
<evidence type="ECO:0000256" key="1">
    <source>
        <dbReference type="ARBA" id="ARBA00022617"/>
    </source>
</evidence>
<name>A0A1M6GGL5_9FLAO</name>
<dbReference type="GO" id="GO:0020037">
    <property type="term" value="F:heme binding"/>
    <property type="evidence" value="ECO:0007669"/>
    <property type="project" value="InterPro"/>
</dbReference>
<dbReference type="PROSITE" id="PS51257">
    <property type="entry name" value="PROKAR_LIPOPROTEIN"/>
    <property type="match status" value="1"/>
</dbReference>
<evidence type="ECO:0000256" key="4">
    <source>
        <dbReference type="SAM" id="SignalP"/>
    </source>
</evidence>
<dbReference type="Proteomes" id="UP000184488">
    <property type="component" value="Unassembled WGS sequence"/>
</dbReference>
<accession>A0A1M6GGL5</accession>
<dbReference type="InterPro" id="IPR009056">
    <property type="entry name" value="Cyt_c-like_dom"/>
</dbReference>
<dbReference type="GO" id="GO:0046872">
    <property type="term" value="F:metal ion binding"/>
    <property type="evidence" value="ECO:0007669"/>
    <property type="project" value="UniProtKB-KW"/>
</dbReference>
<feature type="signal peptide" evidence="4">
    <location>
        <begin position="1"/>
        <end position="18"/>
    </location>
</feature>
<proteinExistence type="predicted"/>
<evidence type="ECO:0000256" key="3">
    <source>
        <dbReference type="ARBA" id="ARBA00023004"/>
    </source>
</evidence>
<evidence type="ECO:0000256" key="2">
    <source>
        <dbReference type="ARBA" id="ARBA00022723"/>
    </source>
</evidence>
<dbReference type="EMBL" id="FQZI01000005">
    <property type="protein sequence ID" value="SHJ09116.1"/>
    <property type="molecule type" value="Genomic_DNA"/>
</dbReference>
<evidence type="ECO:0000313" key="6">
    <source>
        <dbReference type="EMBL" id="SHJ09116.1"/>
    </source>
</evidence>
<feature type="domain" description="Cytochrome c" evidence="5">
    <location>
        <begin position="42"/>
        <end position="91"/>
    </location>
</feature>
<dbReference type="InterPro" id="IPR036909">
    <property type="entry name" value="Cyt_c-like_dom_sf"/>
</dbReference>
<keyword evidence="2" id="KW-0479">Metal-binding</keyword>
<gene>
    <name evidence="6" type="ORF">SAMN05444363_2607</name>
</gene>
<keyword evidence="3" id="KW-0408">Iron</keyword>
<sequence>MKSKVLLVIAVVGAFVYACSPKVATTAQTSEVKKIELTPELAEGKSLYENNCGKCHKLFEPTKHTKEDWVPTLDRMAKKAKITDEQKASIYNYLVANL</sequence>
<feature type="chain" id="PRO_5012296761" evidence="4">
    <location>
        <begin position="19"/>
        <end position="98"/>
    </location>
</feature>
<keyword evidence="4" id="KW-0732">Signal</keyword>
<keyword evidence="7" id="KW-1185">Reference proteome</keyword>
<dbReference type="OrthoDB" id="679921at2"/>
<organism evidence="6 7">
    <name type="scientific">Flavobacterium terrae</name>
    <dbReference type="NCBI Taxonomy" id="415425"/>
    <lineage>
        <taxon>Bacteria</taxon>
        <taxon>Pseudomonadati</taxon>
        <taxon>Bacteroidota</taxon>
        <taxon>Flavobacteriia</taxon>
        <taxon>Flavobacteriales</taxon>
        <taxon>Flavobacteriaceae</taxon>
        <taxon>Flavobacterium</taxon>
    </lineage>
</organism>
<dbReference type="Pfam" id="PF00034">
    <property type="entry name" value="Cytochrom_C"/>
    <property type="match status" value="1"/>
</dbReference>
<keyword evidence="1" id="KW-0349">Heme</keyword>
<dbReference type="Gene3D" id="1.10.760.10">
    <property type="entry name" value="Cytochrome c-like domain"/>
    <property type="match status" value="1"/>
</dbReference>
<dbReference type="SUPFAM" id="SSF46626">
    <property type="entry name" value="Cytochrome c"/>
    <property type="match status" value="1"/>
</dbReference>
<evidence type="ECO:0000313" key="7">
    <source>
        <dbReference type="Proteomes" id="UP000184488"/>
    </source>
</evidence>
<protein>
    <submittedName>
        <fullName evidence="6">Cytochrome c</fullName>
    </submittedName>
</protein>
<dbReference type="RefSeq" id="WP_073311933.1">
    <property type="nucleotide sequence ID" value="NZ_FQZI01000005.1"/>
</dbReference>